<dbReference type="InterPro" id="IPR046336">
    <property type="entry name" value="Lon_prtase_N_sf"/>
</dbReference>
<accession>A0ABY9YRX0</accession>
<dbReference type="SMART" id="SM00464">
    <property type="entry name" value="LON"/>
    <property type="match status" value="1"/>
</dbReference>
<dbReference type="PROSITE" id="PS51787">
    <property type="entry name" value="LON_N"/>
    <property type="match status" value="1"/>
</dbReference>
<evidence type="ECO:0000259" key="1">
    <source>
        <dbReference type="PROSITE" id="PS51787"/>
    </source>
</evidence>
<reference evidence="2 3" key="1">
    <citation type="submission" date="2022-12" db="EMBL/GenBank/DDBJ databases">
        <title>Two new species, Stenotrophomonas aracearum and Stenotrophomonas oahuensis, isolated from Anthurium (Araceae family) in Hawaii.</title>
        <authorList>
            <person name="Chunag S.C."/>
            <person name="Dobhal S."/>
            <person name="Alvarez A."/>
            <person name="Arif M."/>
        </authorList>
    </citation>
    <scope>NUCLEOTIDE SEQUENCE [LARGE SCALE GENOMIC DNA]</scope>
    <source>
        <strain evidence="2 3">A5586</strain>
    </source>
</reference>
<dbReference type="Gene3D" id="2.30.130.40">
    <property type="entry name" value="LON domain-like"/>
    <property type="match status" value="1"/>
</dbReference>
<proteinExistence type="predicted"/>
<keyword evidence="3" id="KW-1185">Reference proteome</keyword>
<dbReference type="Pfam" id="PF02190">
    <property type="entry name" value="LON_substr_bdg"/>
    <property type="match status" value="1"/>
</dbReference>
<organism evidence="2 3">
    <name type="scientific">Stenotrophomonas oahuensis</name>
    <dbReference type="NCBI Taxonomy" id="3003271"/>
    <lineage>
        <taxon>Bacteria</taxon>
        <taxon>Pseudomonadati</taxon>
        <taxon>Pseudomonadota</taxon>
        <taxon>Gammaproteobacteria</taxon>
        <taxon>Lysobacterales</taxon>
        <taxon>Lysobacteraceae</taxon>
        <taxon>Stenotrophomonas</taxon>
    </lineage>
</organism>
<dbReference type="EMBL" id="CP115541">
    <property type="protein sequence ID" value="WNH53325.1"/>
    <property type="molecule type" value="Genomic_DNA"/>
</dbReference>
<name>A0ABY9YRX0_9GAMM</name>
<protein>
    <submittedName>
        <fullName evidence="2">LON peptidase substrate-binding domain-containing protein</fullName>
    </submittedName>
</protein>
<gene>
    <name evidence="2" type="ORF">PDM29_03345</name>
</gene>
<dbReference type="InterPro" id="IPR015947">
    <property type="entry name" value="PUA-like_sf"/>
</dbReference>
<evidence type="ECO:0000313" key="2">
    <source>
        <dbReference type="EMBL" id="WNH53325.1"/>
    </source>
</evidence>
<dbReference type="PANTHER" id="PTHR46732">
    <property type="entry name" value="ATP-DEPENDENT PROTEASE LA (LON) DOMAIN PROTEIN"/>
    <property type="match status" value="1"/>
</dbReference>
<dbReference type="Gene3D" id="1.10.4060.10">
    <property type="entry name" value="BPP1347 like domain"/>
    <property type="match status" value="1"/>
</dbReference>
<feature type="domain" description="Lon N-terminal" evidence="1">
    <location>
        <begin position="4"/>
        <end position="192"/>
    </location>
</feature>
<dbReference type="RefSeq" id="WP_311192478.1">
    <property type="nucleotide sequence ID" value="NZ_CP115541.1"/>
</dbReference>
<dbReference type="SUPFAM" id="SSF88697">
    <property type="entry name" value="PUA domain-like"/>
    <property type="match status" value="1"/>
</dbReference>
<sequence length="192" mass="21456">MSEITTLPLFPLHSVLLPGASLTLRVFEPRYLDMVRECSRNGTGFGICLILQGEEVGAPATPAAHGVEARIVDFDVGPDGILVLTLRGYDRFHVEQVRVRDNGLIVAEVQWAEPDSDDELRPEHALLSTVLEHIIEQAGNPYAPKVPMLLDQAAWVGWKLAELMPLEESQRLQLLQRDDPHQRLDDLLGWIP</sequence>
<evidence type="ECO:0000313" key="3">
    <source>
        <dbReference type="Proteomes" id="UP001302072"/>
    </source>
</evidence>
<dbReference type="PANTHER" id="PTHR46732:SF8">
    <property type="entry name" value="ATP-DEPENDENT PROTEASE LA (LON) DOMAIN PROTEIN"/>
    <property type="match status" value="1"/>
</dbReference>
<dbReference type="Proteomes" id="UP001302072">
    <property type="component" value="Chromosome"/>
</dbReference>
<dbReference type="InterPro" id="IPR003111">
    <property type="entry name" value="Lon_prtase_N"/>
</dbReference>